<evidence type="ECO:0000313" key="1">
    <source>
        <dbReference type="EMBL" id="AKN80778.1"/>
    </source>
</evidence>
<dbReference type="GO" id="GO:0044423">
    <property type="term" value="C:virion component"/>
    <property type="evidence" value="ECO:0007669"/>
    <property type="project" value="InterPro"/>
</dbReference>
<keyword evidence="2" id="KW-1185">Reference proteome</keyword>
<name>A0A0R7EYX3_9BBAC</name>
<sequence length="285" mass="32769">MDILKWNTVVNMIDLYRNNNVSKLTPEQIACMNLVRDIFIQADPVSVNVNKRFNTDEELIEYYGNLEKKYNGTIKLNGSHGVFDKSFVLSPIMKAYADSFYKRRLSLAANHLSDVLKYQMATAITQNKPLPLLNNDTTHEYIQTLYQKADVADNVQQSIDTKSNDRLLLCTDTLNNLVEDVLMGTHNGYYVNTCLYPKLKSAVHRFRNNITFLLKTPLSLSTNIFELIEQKALDNGQELDIDYSELIEKKSSIPNKQLTELAFENEALRRGKIQELNIKYSDLLK</sequence>
<dbReference type="GO" id="GO:0005198">
    <property type="term" value="F:structural molecule activity"/>
    <property type="evidence" value="ECO:0007669"/>
    <property type="project" value="InterPro"/>
</dbReference>
<proteinExistence type="predicted"/>
<reference evidence="1 2" key="1">
    <citation type="journal article" date="2015" name="J. Virol.">
        <title>A betabaculovirus-encoded gp64 homolog is a functional envelope fusion protein.</title>
        <authorList>
            <person name="Ardisson-Araujo D.M."/>
            <person name="Melo F.L."/>
            <person name="Clem R.J."/>
            <person name="Wolff J.L."/>
            <person name="Ribeiro B.M."/>
        </authorList>
    </citation>
    <scope>NUCLEOTIDE SEQUENCE [LARGE SCALE GENOMIC DNA]</scope>
    <source>
        <strain evidence="1 2">Parana-2009</strain>
    </source>
</reference>
<gene>
    <name evidence="1" type="primary">gp41</name>
</gene>
<dbReference type="Pfam" id="PF04700">
    <property type="entry name" value="Baculo_gp41"/>
    <property type="match status" value="1"/>
</dbReference>
<dbReference type="InterPro" id="IPR006790">
    <property type="entry name" value="Baculovirus_Gp41"/>
</dbReference>
<dbReference type="OrthoDB" id="3665at10239"/>
<dbReference type="EMBL" id="KP296186">
    <property type="protein sequence ID" value="AKN80778.1"/>
    <property type="molecule type" value="Genomic_DNA"/>
</dbReference>
<evidence type="ECO:0000313" key="2">
    <source>
        <dbReference type="Proteomes" id="UP000203433"/>
    </source>
</evidence>
<accession>A0A0R7EYX3</accession>
<dbReference type="GeneID" id="26373916"/>
<protein>
    <submittedName>
        <fullName evidence="1">GP41</fullName>
    </submittedName>
</protein>
<organism evidence="1 2">
    <name type="scientific">Diatraea saccharalis granulovirus</name>
    <dbReference type="NCBI Taxonomy" id="1675862"/>
    <lineage>
        <taxon>Viruses</taxon>
        <taxon>Viruses incertae sedis</taxon>
        <taxon>Naldaviricetes</taxon>
        <taxon>Lefavirales</taxon>
        <taxon>Baculoviridae</taxon>
        <taxon>Betabaculovirus</taxon>
        <taxon>Betabaculovirus disaccharalis</taxon>
    </lineage>
</organism>
<dbReference type="RefSeq" id="YP_009182219.1">
    <property type="nucleotide sequence ID" value="NC_028491.1"/>
</dbReference>
<dbReference type="KEGG" id="vg:26373916"/>
<dbReference type="Proteomes" id="UP000203433">
    <property type="component" value="Segment"/>
</dbReference>